<comment type="caution">
    <text evidence="2">The sequence shown here is derived from an EMBL/GenBank/DDBJ whole genome shotgun (WGS) entry which is preliminary data.</text>
</comment>
<dbReference type="Proteomes" id="UP000295371">
    <property type="component" value="Unassembled WGS sequence"/>
</dbReference>
<reference evidence="2 3" key="1">
    <citation type="submission" date="2019-03" db="EMBL/GenBank/DDBJ databases">
        <title>Genomic Encyclopedia of Archaeal and Bacterial Type Strains, Phase II (KMG-II): from individual species to whole genera.</title>
        <authorList>
            <person name="Goeker M."/>
        </authorList>
    </citation>
    <scope>NUCLEOTIDE SEQUENCE [LARGE SCALE GENOMIC DNA]</scope>
    <source>
        <strain evidence="2 3">DSM 24323</strain>
    </source>
</reference>
<evidence type="ECO:0000259" key="1">
    <source>
        <dbReference type="Pfam" id="PF15607"/>
    </source>
</evidence>
<protein>
    <submittedName>
        <fullName evidence="2">Putative RNase toxin 44 of polymorphic toxin system</fullName>
    </submittedName>
</protein>
<dbReference type="Pfam" id="PF15607">
    <property type="entry name" value="Ntox44"/>
    <property type="match status" value="1"/>
</dbReference>
<proteinExistence type="predicted"/>
<accession>A0A4V3EMU0</accession>
<evidence type="ECO:0000313" key="2">
    <source>
        <dbReference type="EMBL" id="TDT31308.1"/>
    </source>
</evidence>
<organism evidence="2 3">
    <name type="scientific">Naumannella halotolerans</name>
    <dbReference type="NCBI Taxonomy" id="993414"/>
    <lineage>
        <taxon>Bacteria</taxon>
        <taxon>Bacillati</taxon>
        <taxon>Actinomycetota</taxon>
        <taxon>Actinomycetes</taxon>
        <taxon>Propionibacteriales</taxon>
        <taxon>Propionibacteriaceae</taxon>
        <taxon>Naumannella</taxon>
    </lineage>
</organism>
<name>A0A4V3EMU0_9ACTN</name>
<gene>
    <name evidence="2" type="ORF">CLV29_2724</name>
</gene>
<sequence>MQVFGSPCVPRVNWCAPVSGWDHKLKLERMTGTHRTGVPGGGRKALNYDVWSNIHYGYIGSVAGFSEKALSEGAASSLAGRDDAGDQLSIRIGVSLYRRYGAGGVSDAQLAAAIRENLTRPDWNDVDRNTSKVRPWNDLA</sequence>
<feature type="domain" description="Bacterial toxin 44" evidence="1">
    <location>
        <begin position="21"/>
        <end position="98"/>
    </location>
</feature>
<dbReference type="EMBL" id="SOAW01000002">
    <property type="protein sequence ID" value="TDT31308.1"/>
    <property type="molecule type" value="Genomic_DNA"/>
</dbReference>
<keyword evidence="3" id="KW-1185">Reference proteome</keyword>
<dbReference type="InterPro" id="IPR028946">
    <property type="entry name" value="Ntox44"/>
</dbReference>
<dbReference type="AlphaFoldDB" id="A0A4V3EMU0"/>
<evidence type="ECO:0000313" key="3">
    <source>
        <dbReference type="Proteomes" id="UP000295371"/>
    </source>
</evidence>